<dbReference type="InterPro" id="IPR008225">
    <property type="entry name" value="F420-0_g-glutamyl_ligase"/>
</dbReference>
<dbReference type="InterPro" id="IPR002847">
    <property type="entry name" value="F420-0_gamma-glut_ligase-dom"/>
</dbReference>
<evidence type="ECO:0000259" key="8">
    <source>
        <dbReference type="Pfam" id="PF01996"/>
    </source>
</evidence>
<evidence type="ECO:0000256" key="3">
    <source>
        <dbReference type="ARBA" id="ARBA00022741"/>
    </source>
</evidence>
<keyword evidence="10" id="KW-1185">Reference proteome</keyword>
<evidence type="ECO:0000256" key="2">
    <source>
        <dbReference type="ARBA" id="ARBA00022723"/>
    </source>
</evidence>
<dbReference type="Proteomes" id="UP001072034">
    <property type="component" value="Unassembled WGS sequence"/>
</dbReference>
<name>A0ABT4IC31_9ACTO</name>
<evidence type="ECO:0000313" key="10">
    <source>
        <dbReference type="Proteomes" id="UP001072034"/>
    </source>
</evidence>
<keyword evidence="5" id="KW-0630">Potassium</keyword>
<evidence type="ECO:0000256" key="4">
    <source>
        <dbReference type="ARBA" id="ARBA00022842"/>
    </source>
</evidence>
<evidence type="ECO:0000256" key="6">
    <source>
        <dbReference type="ARBA" id="ARBA00023134"/>
    </source>
</evidence>
<dbReference type="SUPFAM" id="SSF144010">
    <property type="entry name" value="CofE-like"/>
    <property type="match status" value="1"/>
</dbReference>
<dbReference type="EMBL" id="JAPTMY010000045">
    <property type="protein sequence ID" value="MCZ0859283.1"/>
    <property type="molecule type" value="Genomic_DNA"/>
</dbReference>
<dbReference type="Gene3D" id="3.30.1330.100">
    <property type="entry name" value="CofE-like"/>
    <property type="match status" value="1"/>
</dbReference>
<feature type="domain" description="Coenzyme F420:L-glutamate ligase-like" evidence="8">
    <location>
        <begin position="9"/>
        <end position="205"/>
    </location>
</feature>
<protein>
    <submittedName>
        <fullName evidence="9">Coenzyme F420-0:L-glutamate ligase</fullName>
        <ecNumber evidence="9">6.3.2.31</ecNumber>
    </submittedName>
</protein>
<evidence type="ECO:0000256" key="1">
    <source>
        <dbReference type="ARBA" id="ARBA00022598"/>
    </source>
</evidence>
<dbReference type="Gene3D" id="3.90.1660.10">
    <property type="entry name" value="CofE-like domain"/>
    <property type="match status" value="1"/>
</dbReference>
<keyword evidence="7" id="KW-0464">Manganese</keyword>
<evidence type="ECO:0000256" key="5">
    <source>
        <dbReference type="ARBA" id="ARBA00022958"/>
    </source>
</evidence>
<dbReference type="PANTHER" id="PTHR47917">
    <property type="match status" value="1"/>
</dbReference>
<evidence type="ECO:0000313" key="9">
    <source>
        <dbReference type="EMBL" id="MCZ0859283.1"/>
    </source>
</evidence>
<dbReference type="EC" id="6.3.2.31" evidence="9"/>
<proteinExistence type="predicted"/>
<dbReference type="RefSeq" id="WP_268918527.1">
    <property type="nucleotide sequence ID" value="NZ_JAPTMY010000045.1"/>
</dbReference>
<gene>
    <name evidence="9" type="primary">cofE</name>
    <name evidence="9" type="ORF">OHJ16_14675</name>
</gene>
<keyword evidence="2" id="KW-0479">Metal-binding</keyword>
<organism evidence="9 10">
    <name type="scientific">Actinomyces israelii</name>
    <dbReference type="NCBI Taxonomy" id="1659"/>
    <lineage>
        <taxon>Bacteria</taxon>
        <taxon>Bacillati</taxon>
        <taxon>Actinomycetota</taxon>
        <taxon>Actinomycetes</taxon>
        <taxon>Actinomycetales</taxon>
        <taxon>Actinomycetaceae</taxon>
        <taxon>Actinomyces</taxon>
    </lineage>
</organism>
<keyword evidence="4" id="KW-0460">Magnesium</keyword>
<keyword evidence="3" id="KW-0547">Nucleotide-binding</keyword>
<evidence type="ECO:0000256" key="7">
    <source>
        <dbReference type="ARBA" id="ARBA00023211"/>
    </source>
</evidence>
<keyword evidence="1 9" id="KW-0436">Ligase</keyword>
<dbReference type="Pfam" id="PF01996">
    <property type="entry name" value="F420_ligase"/>
    <property type="match status" value="1"/>
</dbReference>
<dbReference type="PANTHER" id="PTHR47917:SF1">
    <property type="entry name" value="COENZYME F420:L-GLUTAMATE LIGASE"/>
    <property type="match status" value="1"/>
</dbReference>
<accession>A0ABT4IC31</accession>
<dbReference type="NCBIfam" id="TIGR01916">
    <property type="entry name" value="F420_cofE"/>
    <property type="match status" value="1"/>
</dbReference>
<sequence>MNAPRYNGEIVPGQDLSLLLMTLVDGLEDGDIVVVSSKAVAKAEGRVVEVEGLQERQRLIESETVREVAWRDTSAGRVSVVENRLGIVGAAAGIDTSNVAPGSAVLLPVDPDGSARRIRAGLRRLTGRNVAVVVTDTLGRPWRRGQTDVAIGCAGMIPLLDLAGAMDPYGNTLRVTAPAVADEVAAAAELTMRKTDGRPMAVVAGLKHLVLSAEQDGPGARAILRPAEEDWFRQGSREAWEAGYCAGKAETVREY</sequence>
<keyword evidence="6" id="KW-0342">GTP-binding</keyword>
<reference evidence="9" key="1">
    <citation type="submission" date="2022-10" db="EMBL/GenBank/DDBJ databases">
        <title>Genome sequence of Actinomyces israelii ATCC 10048.</title>
        <authorList>
            <person name="Watt R.M."/>
            <person name="Tong W.M."/>
        </authorList>
    </citation>
    <scope>NUCLEOTIDE SEQUENCE</scope>
    <source>
        <strain evidence="9">ATCC 10048</strain>
    </source>
</reference>
<dbReference type="GO" id="GO:0052618">
    <property type="term" value="F:coenzyme F420-0:L-glutamate ligase activity"/>
    <property type="evidence" value="ECO:0007669"/>
    <property type="project" value="UniProtKB-EC"/>
</dbReference>
<comment type="caution">
    <text evidence="9">The sequence shown here is derived from an EMBL/GenBank/DDBJ whole genome shotgun (WGS) entry which is preliminary data.</text>
</comment>